<dbReference type="InterPro" id="IPR000719">
    <property type="entry name" value="Prot_kinase_dom"/>
</dbReference>
<evidence type="ECO:0000256" key="5">
    <source>
        <dbReference type="SAM" id="MobiDB-lite"/>
    </source>
</evidence>
<keyword evidence="4" id="KW-0067">ATP-binding</keyword>
<evidence type="ECO:0000259" key="6">
    <source>
        <dbReference type="PROSITE" id="PS50011"/>
    </source>
</evidence>
<evidence type="ECO:0000256" key="2">
    <source>
        <dbReference type="ARBA" id="ARBA00022741"/>
    </source>
</evidence>
<evidence type="ECO:0000256" key="1">
    <source>
        <dbReference type="ARBA" id="ARBA00022679"/>
    </source>
</evidence>
<evidence type="ECO:0000256" key="3">
    <source>
        <dbReference type="ARBA" id="ARBA00022777"/>
    </source>
</evidence>
<name>A0ABR1L8T5_9PEZI</name>
<evidence type="ECO:0000313" key="8">
    <source>
        <dbReference type="Proteomes" id="UP001360953"/>
    </source>
</evidence>
<proteinExistence type="predicted"/>
<evidence type="ECO:0000313" key="7">
    <source>
        <dbReference type="EMBL" id="KAK7531658.1"/>
    </source>
</evidence>
<accession>A0ABR1L8T5</accession>
<sequence length="273" mass="31181">MEGSTAGPDPVTKASENKAPERKGWEQRELVTVGISAMIYRISEDRIIKIPKVRTKDEDCFEYWNEMCRDELQREKAAVERLASHPHIIQCFGISDPVDGIKLEYAFANQGSAGEMIRQKKPPPPLDLRKEWFWSLADALNHVHSRRVFHGDVHLLNVLMHNDAVMLCDFGQSDLLPLDTDMASWKSEGDETVQVEMLLLGYVFYSIMVWKETRYDWWDTKTFPEAGDRPILNGVPYAAVIHKCWTGGCRSMDDLRSEVFKTGDDELLCTPGS</sequence>
<dbReference type="GeneID" id="92034520"/>
<dbReference type="InterPro" id="IPR011009">
    <property type="entry name" value="Kinase-like_dom_sf"/>
</dbReference>
<feature type="region of interest" description="Disordered" evidence="5">
    <location>
        <begin position="1"/>
        <end position="23"/>
    </location>
</feature>
<keyword evidence="8" id="KW-1185">Reference proteome</keyword>
<keyword evidence="1" id="KW-0808">Transferase</keyword>
<protein>
    <submittedName>
        <fullName evidence="7">Kinase-like domain-containing protein</fullName>
    </submittedName>
</protein>
<comment type="caution">
    <text evidence="7">The sequence shown here is derived from an EMBL/GenBank/DDBJ whole genome shotgun (WGS) entry which is preliminary data.</text>
</comment>
<dbReference type="RefSeq" id="XP_066651482.1">
    <property type="nucleotide sequence ID" value="XM_066801614.1"/>
</dbReference>
<keyword evidence="3" id="KW-0418">Kinase</keyword>
<feature type="domain" description="Protein kinase" evidence="6">
    <location>
        <begin position="25"/>
        <end position="273"/>
    </location>
</feature>
<reference evidence="7 8" key="1">
    <citation type="submission" date="2024-04" db="EMBL/GenBank/DDBJ databases">
        <title>Phyllosticta paracitricarpa is synonymous to the EU quarantine fungus P. citricarpa based on phylogenomic analyses.</title>
        <authorList>
            <consortium name="Lawrence Berkeley National Laboratory"/>
            <person name="Van ingen-buijs V.A."/>
            <person name="Van westerhoven A.C."/>
            <person name="Haridas S."/>
            <person name="Skiadas P."/>
            <person name="Martin F."/>
            <person name="Groenewald J.Z."/>
            <person name="Crous P.W."/>
            <person name="Seidl M.F."/>
        </authorList>
    </citation>
    <scope>NUCLEOTIDE SEQUENCE [LARGE SCALE GENOMIC DNA]</scope>
    <source>
        <strain evidence="7 8">CPC 17464</strain>
    </source>
</reference>
<dbReference type="SMART" id="SM00220">
    <property type="entry name" value="S_TKc"/>
    <property type="match status" value="1"/>
</dbReference>
<dbReference type="SUPFAM" id="SSF56112">
    <property type="entry name" value="Protein kinase-like (PK-like)"/>
    <property type="match status" value="1"/>
</dbReference>
<dbReference type="Gene3D" id="1.10.510.10">
    <property type="entry name" value="Transferase(Phosphotransferase) domain 1"/>
    <property type="match status" value="1"/>
</dbReference>
<dbReference type="Pfam" id="PF00069">
    <property type="entry name" value="Pkinase"/>
    <property type="match status" value="1"/>
</dbReference>
<evidence type="ECO:0000256" key="4">
    <source>
        <dbReference type="ARBA" id="ARBA00022840"/>
    </source>
</evidence>
<dbReference type="EMBL" id="JBBPEH010000012">
    <property type="protein sequence ID" value="KAK7531658.1"/>
    <property type="molecule type" value="Genomic_DNA"/>
</dbReference>
<dbReference type="PANTHER" id="PTHR43289:SF6">
    <property type="entry name" value="SERINE_THREONINE-PROTEIN KINASE NEKL-3"/>
    <property type="match status" value="1"/>
</dbReference>
<dbReference type="Proteomes" id="UP001360953">
    <property type="component" value="Unassembled WGS sequence"/>
</dbReference>
<gene>
    <name evidence="7" type="ORF">J3D65DRAFT_638334</name>
</gene>
<organism evidence="7 8">
    <name type="scientific">Phyllosticta citribraziliensis</name>
    <dbReference type="NCBI Taxonomy" id="989973"/>
    <lineage>
        <taxon>Eukaryota</taxon>
        <taxon>Fungi</taxon>
        <taxon>Dikarya</taxon>
        <taxon>Ascomycota</taxon>
        <taxon>Pezizomycotina</taxon>
        <taxon>Dothideomycetes</taxon>
        <taxon>Dothideomycetes incertae sedis</taxon>
        <taxon>Botryosphaeriales</taxon>
        <taxon>Phyllostictaceae</taxon>
        <taxon>Phyllosticta</taxon>
    </lineage>
</organism>
<keyword evidence="2" id="KW-0547">Nucleotide-binding</keyword>
<dbReference type="PANTHER" id="PTHR43289">
    <property type="entry name" value="MITOGEN-ACTIVATED PROTEIN KINASE KINASE KINASE 20-RELATED"/>
    <property type="match status" value="1"/>
</dbReference>
<dbReference type="PROSITE" id="PS50011">
    <property type="entry name" value="PROTEIN_KINASE_DOM"/>
    <property type="match status" value="1"/>
</dbReference>